<gene>
    <name evidence="1" type="ORF">U8038_004552</name>
</gene>
<organism evidence="1 2">
    <name type="scientific">Enterobacter hormaechei subsp. hoffmannii</name>
    <dbReference type="NCBI Taxonomy" id="1812934"/>
    <lineage>
        <taxon>Bacteria</taxon>
        <taxon>Pseudomonadati</taxon>
        <taxon>Pseudomonadota</taxon>
        <taxon>Gammaproteobacteria</taxon>
        <taxon>Enterobacterales</taxon>
        <taxon>Enterobacteriaceae</taxon>
        <taxon>Enterobacter</taxon>
        <taxon>Enterobacter cloacae complex</taxon>
    </lineage>
</organism>
<proteinExistence type="predicted"/>
<reference evidence="1" key="1">
    <citation type="submission" date="2023-12" db="EMBL/GenBank/DDBJ databases">
        <authorList>
            <consortium name="Clinical and Environmental Microbiology Branch: Whole genome sequencing antimicrobial resistance pathogens in the healthcare setting"/>
        </authorList>
    </citation>
    <scope>NUCLEOTIDE SEQUENCE</scope>
    <source>
        <strain evidence="1">Clinical</strain>
    </source>
</reference>
<sequence length="73" mass="8121">MDKKALLFERLRQRSESSLASGGDGFIFASMLAFDIGLNTRTIRGMLDSAVKNGTLEKMERGAGRAHKYRTIQ</sequence>
<dbReference type="Proteomes" id="UP001289659">
    <property type="component" value="Unassembled WGS sequence"/>
</dbReference>
<protein>
    <submittedName>
        <fullName evidence="1">Uncharacterized protein</fullName>
    </submittedName>
</protein>
<dbReference type="RefSeq" id="WP_045270124.1">
    <property type="nucleotide sequence ID" value="NZ_AP019820.1"/>
</dbReference>
<accession>A0AAI9GG73</accession>
<evidence type="ECO:0000313" key="1">
    <source>
        <dbReference type="EMBL" id="EMB2809571.1"/>
    </source>
</evidence>
<dbReference type="AlphaFoldDB" id="A0AAI9GG73"/>
<evidence type="ECO:0000313" key="2">
    <source>
        <dbReference type="Proteomes" id="UP001289659"/>
    </source>
</evidence>
<name>A0AAI9GG73_9ENTR</name>
<comment type="caution">
    <text evidence="1">The sequence shown here is derived from an EMBL/GenBank/DDBJ whole genome shotgun (WGS) entry which is preliminary data.</text>
</comment>
<dbReference type="EMBL" id="ABPNFY010000023">
    <property type="protein sequence ID" value="EMB2809571.1"/>
    <property type="molecule type" value="Genomic_DNA"/>
</dbReference>